<dbReference type="GO" id="GO:0004252">
    <property type="term" value="F:serine-type endopeptidase activity"/>
    <property type="evidence" value="ECO:0007669"/>
    <property type="project" value="TreeGrafter"/>
</dbReference>
<dbReference type="Gene3D" id="3.10.250.10">
    <property type="entry name" value="SRCR-like domain"/>
    <property type="match status" value="5"/>
</dbReference>
<sequence length="1119" mass="116966">MPMLGRERLRLADGPHGCAGRLEVWHGGRWGTVCDDGWDLRDAAVACRELGCGGALAAPGGAFFGEGAGPVWLSELACRGGERQLGLCSHRGWKAHICSHEEDAGVVCAGQRGTDSRDHDDPPSVLDGDPWPGPAGELSAGSEEPPVTPAPRPAGTPQSGSRKKSPRLPKPAKSTRAPVLTAGAPRQERLRLVSGPHGCAGRLEVWHGGRWGTVCDDGWDLRDAAVACRELGCGGALAAPGGARFGPGAGPVWMDDVGCGGGEQALRDCPRSPWGRSNCDHSEDAGLVCTGPAPRLRLADGPHGCAGRLEVWHGGRWGTVCDDGWDLRDAAVACRELGCGGALAAPGGAFFGEGAGPILLDDLRCRGNETALRFCPARPWGQHDCHHREDAGAVCDGMPLGYVPPTAPAAGSNSSGPRGAASRPPPPTASLAPWTPGVSAPPVPPTTLQEPGPDAGSPQLRLVAGPSRCSGRLEVWHAGRWGTVCDDGWDLRDAAVVCRELGCGGPQQPDPTAGRFGWGAGPIWLDDVRCTGTEAALADCPASPWGKHNCAHNEDVGVTCAGTPGLDSISDPFSWSWIPGLGRDVDAWLPGELATKPSARRTPSIPEKTTTKAPGKTPKSTKKWVTKNAKRPTTQPPAMPTTKHSRVSGTQSTPELTSRTTSTSTPGTGASRRPTSEFTTRLTTQAPRRLTSHTTVTRTSRRTSKTVVTPATQGPRLVTSEATVEPSAELPGQASLESSTDPAPSPTGAAGPFRVRLADGPNRCAGRLEVWHAGRWGTVCDDGWDLRDGMVACWELGCGRVRPRVGKTHYGPGSGPIWLDDVGCKGSESSLSDCPARAWGQHNCDHEEDVGLTCTGYADEEDYPPWTWDPTSGEDLAKGTTAAGVPGHTLSRETTGSPGAPAPATRRLPSTVKPSLHPQMTFMGAPRPSTSPASESSLSPAPSMDIPSTENFKPTTSQSPQVTSPPTQTPHSAPDPTVTPVGSSGDHLAPMAHPLDQPPPDHLSLRPAPSPSSGPPGPCEAPVPPVRVMACEPPALVELVAAVRDVGSQLQRLTQALERDQQERRALGLGLTQLVEAAQGLGQLGEVVKRLAEVAWPPTTPVPTTTTPEWEDRPLRGDV</sequence>
<proteinExistence type="predicted"/>
<feature type="domain" description="SRCR" evidence="11">
    <location>
        <begin position="755"/>
        <end position="855"/>
    </location>
</feature>
<feature type="disulfide bond" evidence="9">
    <location>
        <begin position="365"/>
        <end position="375"/>
    </location>
</feature>
<feature type="compositionally biased region" description="Low complexity" evidence="10">
    <location>
        <begin position="688"/>
        <end position="698"/>
    </location>
</feature>
<feature type="domain" description="SRCR" evidence="11">
    <location>
        <begin position="190"/>
        <end position="290"/>
    </location>
</feature>
<evidence type="ECO:0000256" key="6">
    <source>
        <dbReference type="ARBA" id="ARBA00058074"/>
    </source>
</evidence>
<feature type="region of interest" description="Disordered" evidence="10">
    <location>
        <begin position="110"/>
        <end position="182"/>
    </location>
</feature>
<evidence type="ECO:0000259" key="11">
    <source>
        <dbReference type="PROSITE" id="PS50287"/>
    </source>
</evidence>
<evidence type="ECO:0000256" key="2">
    <source>
        <dbReference type="ARBA" id="ARBA00022737"/>
    </source>
</evidence>
<feature type="compositionally biased region" description="Basic residues" evidence="10">
    <location>
        <begin position="619"/>
        <end position="630"/>
    </location>
</feature>
<feature type="disulfide bond" evidence="9">
    <location>
        <begin position="215"/>
        <end position="279"/>
    </location>
</feature>
<dbReference type="GO" id="GO:0031638">
    <property type="term" value="P:zymogen activation"/>
    <property type="evidence" value="ECO:0007669"/>
    <property type="project" value="TreeGrafter"/>
</dbReference>
<dbReference type="FunFam" id="3.10.250.10:FF:000007">
    <property type="entry name" value="Soluble scavenger receptor cysteine-rich domain-containing protein SSC5D"/>
    <property type="match status" value="5"/>
</dbReference>
<evidence type="ECO:0000256" key="3">
    <source>
        <dbReference type="ARBA" id="ARBA00023157"/>
    </source>
</evidence>
<comment type="subunit">
    <text evidence="7">Interacts with LGALS1 and laminin.</text>
</comment>
<reference evidence="12 13" key="1">
    <citation type="submission" date="2020-12" db="EMBL/GenBank/DDBJ databases">
        <title>De novo assembly of Tibetan sheep genome.</title>
        <authorList>
            <person name="Li X."/>
        </authorList>
    </citation>
    <scope>NUCLEOTIDE SEQUENCE [LARGE SCALE GENOMIC DNA]</scope>
    <source>
        <tissue evidence="12">Heart</tissue>
    </source>
</reference>
<keyword evidence="1" id="KW-0732">Signal</keyword>
<dbReference type="PANTHER" id="PTHR48071:SF24">
    <property type="entry name" value="DELETED IN MALIGNANT BRAIN TUMORS 1 PROTEIN-LIKE"/>
    <property type="match status" value="1"/>
</dbReference>
<feature type="compositionally biased region" description="Low complexity" evidence="10">
    <location>
        <begin position="652"/>
        <end position="672"/>
    </location>
</feature>
<feature type="region of interest" description="Disordered" evidence="10">
    <location>
        <begin position="865"/>
        <end position="1021"/>
    </location>
</feature>
<comment type="function">
    <text evidence="6">Binds to extracellular matrix proteins. Binds to pathogen-associated molecular patterns (PAMPs) present on the cell walls of Gram-positive and Gram-negative bacteria and fungi, behaving as a pattern recognition receptor (PRR). Induces bacterial and fungal aggregation and subsequent inhibition of PAMP-induced cytokine release. Does not possess intrinsic bactericidal activity. May play a role in the innate defense and homeostasis of certain epithelial surfaces.</text>
</comment>
<feature type="region of interest" description="Disordered" evidence="10">
    <location>
        <begin position="406"/>
        <end position="460"/>
    </location>
</feature>
<dbReference type="GO" id="GO:0005886">
    <property type="term" value="C:plasma membrane"/>
    <property type="evidence" value="ECO:0007669"/>
    <property type="project" value="TreeGrafter"/>
</dbReference>
<evidence type="ECO:0000256" key="1">
    <source>
        <dbReference type="ARBA" id="ARBA00022729"/>
    </source>
</evidence>
<dbReference type="PROSITE" id="PS50287">
    <property type="entry name" value="SRCR_2"/>
    <property type="match status" value="5"/>
</dbReference>
<dbReference type="EMBL" id="JAEMGP010000014">
    <property type="protein sequence ID" value="KAG5201174.1"/>
    <property type="molecule type" value="Genomic_DNA"/>
</dbReference>
<dbReference type="InterPro" id="IPR001190">
    <property type="entry name" value="SRCR"/>
</dbReference>
<dbReference type="PANTHER" id="PTHR48071">
    <property type="entry name" value="SRCR DOMAIN-CONTAINING PROTEIN"/>
    <property type="match status" value="1"/>
</dbReference>
<feature type="region of interest" description="Disordered" evidence="10">
    <location>
        <begin position="594"/>
        <end position="750"/>
    </location>
</feature>
<feature type="region of interest" description="Disordered" evidence="10">
    <location>
        <begin position="1098"/>
        <end position="1119"/>
    </location>
</feature>
<evidence type="ECO:0000313" key="12">
    <source>
        <dbReference type="EMBL" id="KAG5201174.1"/>
    </source>
</evidence>
<feature type="disulfide bond" evidence="9">
    <location>
        <begin position="34"/>
        <end position="98"/>
    </location>
</feature>
<feature type="domain" description="SRCR" evidence="11">
    <location>
        <begin position="460"/>
        <end position="561"/>
    </location>
</feature>
<feature type="disulfide bond" evidence="9">
    <location>
        <begin position="47"/>
        <end position="108"/>
    </location>
</feature>
<accession>A0A836A4Q1</accession>
<feature type="disulfide bond" evidence="9">
    <location>
        <begin position="334"/>
        <end position="395"/>
    </location>
</feature>
<feature type="compositionally biased region" description="Low complexity" evidence="10">
    <location>
        <begin position="925"/>
        <end position="943"/>
    </location>
</feature>
<evidence type="ECO:0000256" key="7">
    <source>
        <dbReference type="ARBA" id="ARBA00064153"/>
    </source>
</evidence>
<dbReference type="Proteomes" id="UP000664991">
    <property type="component" value="Chromosome 14"/>
</dbReference>
<keyword evidence="3 9" id="KW-1015">Disulfide bond</keyword>
<dbReference type="PROSITE" id="PS00420">
    <property type="entry name" value="SRCR_1"/>
    <property type="match status" value="5"/>
</dbReference>
<feature type="disulfide bond" evidence="9">
    <location>
        <begin position="78"/>
        <end position="88"/>
    </location>
</feature>
<dbReference type="AlphaFoldDB" id="A0A836A4Q1"/>
<organism evidence="12 13">
    <name type="scientific">Ovis aries</name>
    <name type="common">Sheep</name>
    <dbReference type="NCBI Taxonomy" id="9940"/>
    <lineage>
        <taxon>Eukaryota</taxon>
        <taxon>Metazoa</taxon>
        <taxon>Chordata</taxon>
        <taxon>Craniata</taxon>
        <taxon>Vertebrata</taxon>
        <taxon>Euteleostomi</taxon>
        <taxon>Mammalia</taxon>
        <taxon>Eutheria</taxon>
        <taxon>Laurasiatheria</taxon>
        <taxon>Artiodactyla</taxon>
        <taxon>Ruminantia</taxon>
        <taxon>Pecora</taxon>
        <taxon>Bovidae</taxon>
        <taxon>Caprinae</taxon>
        <taxon>Ovis</taxon>
    </lineage>
</organism>
<evidence type="ECO:0000256" key="8">
    <source>
        <dbReference type="ARBA" id="ARBA00069168"/>
    </source>
</evidence>
<feature type="disulfide bond" evidence="9">
    <location>
        <begin position="321"/>
        <end position="385"/>
    </location>
</feature>
<evidence type="ECO:0000256" key="10">
    <source>
        <dbReference type="SAM" id="MobiDB-lite"/>
    </source>
</evidence>
<feature type="disulfide bond" evidence="9">
    <location>
        <begin position="780"/>
        <end position="844"/>
    </location>
</feature>
<feature type="compositionally biased region" description="Polar residues" evidence="10">
    <location>
        <begin position="676"/>
        <end position="686"/>
    </location>
</feature>
<feature type="compositionally biased region" description="Basic and acidic residues" evidence="10">
    <location>
        <begin position="1110"/>
        <end position="1119"/>
    </location>
</feature>
<comment type="caution">
    <text evidence="12">The sequence shown here is derived from an EMBL/GenBank/DDBJ whole genome shotgun (WGS) entry which is preliminary data.</text>
</comment>
<evidence type="ECO:0000256" key="9">
    <source>
        <dbReference type="PROSITE-ProRule" id="PRU00196"/>
    </source>
</evidence>
<gene>
    <name evidence="12" type="ORF">JEQ12_005708</name>
</gene>
<evidence type="ECO:0000313" key="13">
    <source>
        <dbReference type="Proteomes" id="UP000664991"/>
    </source>
</evidence>
<feature type="domain" description="SRCR" evidence="11">
    <location>
        <begin position="296"/>
        <end position="396"/>
    </location>
</feature>
<protein>
    <recommendedName>
        <fullName evidence="8">Soluble scavenger receptor cysteine-rich domain-containing protein SSC5D</fullName>
    </recommendedName>
</protein>
<feature type="disulfide bond" evidence="9">
    <location>
        <begin position="824"/>
        <end position="834"/>
    </location>
</feature>
<dbReference type="InterPro" id="IPR036772">
    <property type="entry name" value="SRCR-like_dom_sf"/>
</dbReference>
<dbReference type="SUPFAM" id="SSF56487">
    <property type="entry name" value="SRCR-like"/>
    <property type="match status" value="5"/>
</dbReference>
<feature type="domain" description="SRCR" evidence="11">
    <location>
        <begin position="9"/>
        <end position="109"/>
    </location>
</feature>
<keyword evidence="5" id="KW-0325">Glycoprotein</keyword>
<name>A0A836A4Q1_SHEEP</name>
<feature type="compositionally biased region" description="Pro residues" evidence="10">
    <location>
        <begin position="1008"/>
        <end position="1021"/>
    </location>
</feature>
<keyword evidence="4" id="KW-0675">Receptor</keyword>
<feature type="compositionally biased region" description="Low complexity" evidence="10">
    <location>
        <begin position="606"/>
        <end position="618"/>
    </location>
</feature>
<feature type="disulfide bond" evidence="9">
    <location>
        <begin position="793"/>
        <end position="854"/>
    </location>
</feature>
<feature type="compositionally biased region" description="Low complexity" evidence="10">
    <location>
        <begin position="954"/>
        <end position="970"/>
    </location>
</feature>
<feature type="disulfide bond" evidence="9">
    <location>
        <begin position="259"/>
        <end position="269"/>
    </location>
</feature>
<feature type="disulfide bond" evidence="9">
    <location>
        <begin position="530"/>
        <end position="540"/>
    </location>
</feature>
<dbReference type="PRINTS" id="PR00258">
    <property type="entry name" value="SPERACTRCPTR"/>
</dbReference>
<evidence type="ECO:0000256" key="4">
    <source>
        <dbReference type="ARBA" id="ARBA00023170"/>
    </source>
</evidence>
<dbReference type="SMART" id="SM00202">
    <property type="entry name" value="SR"/>
    <property type="match status" value="5"/>
</dbReference>
<feature type="disulfide bond" evidence="9">
    <location>
        <begin position="228"/>
        <end position="289"/>
    </location>
</feature>
<dbReference type="Pfam" id="PF00530">
    <property type="entry name" value="SRCR"/>
    <property type="match status" value="5"/>
</dbReference>
<keyword evidence="2" id="KW-0677">Repeat</keyword>
<comment type="caution">
    <text evidence="9">Lacks conserved residue(s) required for the propagation of feature annotation.</text>
</comment>
<evidence type="ECO:0000256" key="5">
    <source>
        <dbReference type="ARBA" id="ARBA00023180"/>
    </source>
</evidence>